<feature type="transmembrane region" description="Helical" evidence="4">
    <location>
        <begin position="84"/>
        <end position="103"/>
    </location>
</feature>
<feature type="transmembrane region" description="Helical" evidence="4">
    <location>
        <begin position="227"/>
        <end position="249"/>
    </location>
</feature>
<keyword evidence="2 4" id="KW-1133">Transmembrane helix</keyword>
<evidence type="ECO:0000256" key="4">
    <source>
        <dbReference type="SAM" id="Phobius"/>
    </source>
</evidence>
<feature type="transmembrane region" description="Helical" evidence="4">
    <location>
        <begin position="17"/>
        <end position="41"/>
    </location>
</feature>
<keyword evidence="1 4" id="KW-0812">Transmembrane</keyword>
<evidence type="ECO:0000256" key="3">
    <source>
        <dbReference type="ARBA" id="ARBA00023136"/>
    </source>
</evidence>
<feature type="transmembrane region" description="Helical" evidence="4">
    <location>
        <begin position="383"/>
        <end position="405"/>
    </location>
</feature>
<dbReference type="SUPFAM" id="SSF103473">
    <property type="entry name" value="MFS general substrate transporter"/>
    <property type="match status" value="1"/>
</dbReference>
<evidence type="ECO:0000256" key="1">
    <source>
        <dbReference type="ARBA" id="ARBA00022692"/>
    </source>
</evidence>
<evidence type="ECO:0000313" key="7">
    <source>
        <dbReference type="Proteomes" id="UP001621714"/>
    </source>
</evidence>
<feature type="domain" description="Major facilitator superfamily (MFS) profile" evidence="5">
    <location>
        <begin position="19"/>
        <end position="407"/>
    </location>
</feature>
<accession>A0ABW8PTH1</accession>
<dbReference type="RefSeq" id="WP_405336169.1">
    <property type="nucleotide sequence ID" value="NZ_JBANFI010000001.1"/>
</dbReference>
<feature type="transmembrane region" description="Helical" evidence="4">
    <location>
        <begin position="109"/>
        <end position="134"/>
    </location>
</feature>
<evidence type="ECO:0000256" key="2">
    <source>
        <dbReference type="ARBA" id="ARBA00022989"/>
    </source>
</evidence>
<name>A0ABW8PTH1_9GAMM</name>
<dbReference type="InterPro" id="IPR011701">
    <property type="entry name" value="MFS"/>
</dbReference>
<dbReference type="PANTHER" id="PTHR23523">
    <property type="match status" value="1"/>
</dbReference>
<dbReference type="InterPro" id="IPR036259">
    <property type="entry name" value="MFS_trans_sf"/>
</dbReference>
<keyword evidence="3 4" id="KW-0472">Membrane</keyword>
<proteinExistence type="predicted"/>
<sequence length="412" mass="44564">MTSTSTTVTPSFNQPQWLVFLVLWLLGLYLRLPILVIPPLANWIQQDFTLSQTLLGSLTTLPILMLSVGALVGALAIHRLGPRNTLIFAVLLVALASAGRALAPDLALLLSATLLMGLGVAIMQPALPAVLSLWLTPQRLALGTAVYMNGMLMGEFIGAGLTLPWLMPLLDHQWRATLLVWSLPGILVAALALLPRLRQTEAAPAATTTQKSAGLSPSWLPDWSDPLLWRIGFMLAVSASLFFGTNAYMSSLLEARNEEHLLEAAFFWFNSAQMFASLFMLVMAKHWIARNWPLRISLLTCLVGLLLFLITEGALSLLFGFVLSFGAGVLLILLVALPAQLRSSAEAGRLAAGAFTLSYGLSFVLPLLGGLVADFTQQASMSLWFLLLLATAVLPLAWTLPLSAADQRQTER</sequence>
<dbReference type="Pfam" id="PF07690">
    <property type="entry name" value="MFS_1"/>
    <property type="match status" value="1"/>
</dbReference>
<evidence type="ECO:0000259" key="5">
    <source>
        <dbReference type="PROSITE" id="PS50850"/>
    </source>
</evidence>
<reference evidence="6 7" key="1">
    <citation type="submission" date="2024-02" db="EMBL/GenBank/DDBJ databases">
        <title>Marinospirillum sp. MEB 164 isolated from Lonar lake sediment.</title>
        <authorList>
            <person name="Joshi A."/>
            <person name="Thite S."/>
        </authorList>
    </citation>
    <scope>NUCLEOTIDE SEQUENCE [LARGE SCALE GENOMIC DNA]</scope>
    <source>
        <strain evidence="6 7">MEB164</strain>
    </source>
</reference>
<feature type="transmembrane region" description="Helical" evidence="4">
    <location>
        <begin position="173"/>
        <end position="194"/>
    </location>
</feature>
<keyword evidence="7" id="KW-1185">Reference proteome</keyword>
<feature type="transmembrane region" description="Helical" evidence="4">
    <location>
        <begin position="261"/>
        <end position="282"/>
    </location>
</feature>
<organism evidence="6 7">
    <name type="scientific">Marinospirillum alkalitolerans</name>
    <dbReference type="NCBI Taxonomy" id="3123374"/>
    <lineage>
        <taxon>Bacteria</taxon>
        <taxon>Pseudomonadati</taxon>
        <taxon>Pseudomonadota</taxon>
        <taxon>Gammaproteobacteria</taxon>
        <taxon>Oceanospirillales</taxon>
        <taxon>Oceanospirillaceae</taxon>
        <taxon>Marinospirillum</taxon>
    </lineage>
</organism>
<gene>
    <name evidence="6" type="ORF">V6U78_00845</name>
</gene>
<feature type="transmembrane region" description="Helical" evidence="4">
    <location>
        <begin position="294"/>
        <end position="311"/>
    </location>
</feature>
<evidence type="ECO:0000313" key="6">
    <source>
        <dbReference type="EMBL" id="MFK7159584.1"/>
    </source>
</evidence>
<comment type="caution">
    <text evidence="6">The sequence shown here is derived from an EMBL/GenBank/DDBJ whole genome shotgun (WGS) entry which is preliminary data.</text>
</comment>
<feature type="transmembrane region" description="Helical" evidence="4">
    <location>
        <begin position="317"/>
        <end position="338"/>
    </location>
</feature>
<feature type="transmembrane region" description="Helical" evidence="4">
    <location>
        <begin position="350"/>
        <end position="371"/>
    </location>
</feature>
<protein>
    <submittedName>
        <fullName evidence="6">MFS transporter</fullName>
    </submittedName>
</protein>
<dbReference type="PROSITE" id="PS50850">
    <property type="entry name" value="MFS"/>
    <property type="match status" value="1"/>
</dbReference>
<feature type="transmembrane region" description="Helical" evidence="4">
    <location>
        <begin position="146"/>
        <end position="167"/>
    </location>
</feature>
<dbReference type="EMBL" id="JBANFI010000001">
    <property type="protein sequence ID" value="MFK7159584.1"/>
    <property type="molecule type" value="Genomic_DNA"/>
</dbReference>
<dbReference type="PANTHER" id="PTHR23523:SF2">
    <property type="entry name" value="2-NITROIMIDAZOLE TRANSPORTER"/>
    <property type="match status" value="1"/>
</dbReference>
<feature type="transmembrane region" description="Helical" evidence="4">
    <location>
        <begin position="53"/>
        <end position="77"/>
    </location>
</feature>
<dbReference type="InterPro" id="IPR052524">
    <property type="entry name" value="MFS_Cyanate_Porter"/>
</dbReference>
<dbReference type="InterPro" id="IPR020846">
    <property type="entry name" value="MFS_dom"/>
</dbReference>
<dbReference type="Gene3D" id="1.20.1250.20">
    <property type="entry name" value="MFS general substrate transporter like domains"/>
    <property type="match status" value="1"/>
</dbReference>
<dbReference type="Proteomes" id="UP001621714">
    <property type="component" value="Unassembled WGS sequence"/>
</dbReference>